<dbReference type="InterPro" id="IPR036366">
    <property type="entry name" value="PGBDSf"/>
</dbReference>
<dbReference type="SUPFAM" id="SSF141523">
    <property type="entry name" value="L,D-transpeptidase catalytic domain-like"/>
    <property type="match status" value="1"/>
</dbReference>
<evidence type="ECO:0000313" key="13">
    <source>
        <dbReference type="Proteomes" id="UP001214094"/>
    </source>
</evidence>
<dbReference type="EMBL" id="CP121308">
    <property type="protein sequence ID" value="WFP91693.1"/>
    <property type="molecule type" value="Genomic_DNA"/>
</dbReference>
<dbReference type="SUPFAM" id="SSF47090">
    <property type="entry name" value="PGBD-like"/>
    <property type="match status" value="1"/>
</dbReference>
<evidence type="ECO:0000256" key="3">
    <source>
        <dbReference type="ARBA" id="ARBA00022679"/>
    </source>
</evidence>
<evidence type="ECO:0000256" key="4">
    <source>
        <dbReference type="ARBA" id="ARBA00022960"/>
    </source>
</evidence>
<dbReference type="Proteomes" id="UP001214094">
    <property type="component" value="Chromosome"/>
</dbReference>
<comment type="similarity">
    <text evidence="2">Belongs to the YkuD family.</text>
</comment>
<dbReference type="AlphaFoldDB" id="A0A9Q8YAQ8"/>
<name>A0A9Q8YAQ8_ENSAD</name>
<dbReference type="InterPro" id="IPR038063">
    <property type="entry name" value="Transpep_catalytic_dom"/>
</dbReference>
<dbReference type="GO" id="GO:0071555">
    <property type="term" value="P:cell wall organization"/>
    <property type="evidence" value="ECO:0007669"/>
    <property type="project" value="UniProtKB-UniRule"/>
</dbReference>
<dbReference type="InterPro" id="IPR005490">
    <property type="entry name" value="LD_TPept_cat_dom"/>
</dbReference>
<evidence type="ECO:0000259" key="9">
    <source>
        <dbReference type="PROSITE" id="PS52029"/>
    </source>
</evidence>
<dbReference type="KEGG" id="eah:FA04_04695"/>
<organism evidence="10 12">
    <name type="scientific">Ensifer adhaerens</name>
    <name type="common">Sinorhizobium morelense</name>
    <dbReference type="NCBI Taxonomy" id="106592"/>
    <lineage>
        <taxon>Bacteria</taxon>
        <taxon>Pseudomonadati</taxon>
        <taxon>Pseudomonadota</taxon>
        <taxon>Alphaproteobacteria</taxon>
        <taxon>Hyphomicrobiales</taxon>
        <taxon>Rhizobiaceae</taxon>
        <taxon>Sinorhizobium/Ensifer group</taxon>
        <taxon>Ensifer</taxon>
    </lineage>
</organism>
<keyword evidence="8" id="KW-0732">Signal</keyword>
<dbReference type="GO" id="GO:0016740">
    <property type="term" value="F:transferase activity"/>
    <property type="evidence" value="ECO:0007669"/>
    <property type="project" value="UniProtKB-KW"/>
</dbReference>
<proteinExistence type="inferred from homology"/>
<reference evidence="10" key="1">
    <citation type="submission" date="2022-06" db="EMBL/GenBank/DDBJ databases">
        <title>Physiological and biochemical characterization and genomic elucidation of a strain of the genus Ensifer adhaerens M8 that combines arsenic oxidation and chromium reduction.</title>
        <authorList>
            <person name="Li X."/>
            <person name="Yu c."/>
        </authorList>
    </citation>
    <scope>NUCLEOTIDE SEQUENCE</scope>
    <source>
        <strain evidence="10">M8</strain>
    </source>
</reference>
<dbReference type="RefSeq" id="WP_034803761.1">
    <property type="nucleotide sequence ID" value="NZ_CAXURO020000001.1"/>
</dbReference>
<comment type="pathway">
    <text evidence="1 7">Cell wall biogenesis; peptidoglycan biosynthesis.</text>
</comment>
<dbReference type="Gene3D" id="1.10.101.10">
    <property type="entry name" value="PGBD-like superfamily/PGBD"/>
    <property type="match status" value="1"/>
</dbReference>
<evidence type="ECO:0000313" key="10">
    <source>
        <dbReference type="EMBL" id="USJ24267.1"/>
    </source>
</evidence>
<feature type="signal peptide" evidence="8">
    <location>
        <begin position="1"/>
        <end position="33"/>
    </location>
</feature>
<evidence type="ECO:0000256" key="1">
    <source>
        <dbReference type="ARBA" id="ARBA00004752"/>
    </source>
</evidence>
<evidence type="ECO:0000256" key="7">
    <source>
        <dbReference type="PROSITE-ProRule" id="PRU01373"/>
    </source>
</evidence>
<keyword evidence="13" id="KW-1185">Reference proteome</keyword>
<dbReference type="InterPro" id="IPR006311">
    <property type="entry name" value="TAT_signal"/>
</dbReference>
<feature type="chain" id="PRO_5040380004" evidence="8">
    <location>
        <begin position="34"/>
        <end position="442"/>
    </location>
</feature>
<feature type="active site" description="Nucleophile" evidence="7">
    <location>
        <position position="345"/>
    </location>
</feature>
<dbReference type="PROSITE" id="PS52029">
    <property type="entry name" value="LD_TPASE"/>
    <property type="match status" value="1"/>
</dbReference>
<keyword evidence="3" id="KW-0808">Transferase</keyword>
<sequence>MSKKNGIDAFSRRAFLRSAATFGAVAVAGAASAQDALNEIINSPRRGSWDDQFDAKGASRTATTVVSNTPVFGPETIAHVQQAIFDYQNIVSQGGWPSVQTSVKLELGVTDPSVQQLRQRLMVSGDLPRSAGISSSFDSYVEGAVKRFQARHGLPADGVIGEYTLKAINVDANTRLGQLQTNLVRLQSMSGDLGRRYVMVNIPAAYIEAVENGRVALRHTAIVGKIDRQSPILNSKIYEVILNPYWTAPRSIIQKDIMPLMRKDPTYLARNSIRLFDGSGGEVSPETVDWNAEKAPNLMFRQDPGKINAMSSTKINFHNEHQVYMHDTPQQGLFNKLMRFESSGCVRVQNVRDLSTWLLKETPGWSRQQIEATIKTGVNTPITLAEEVPVFFTYITAWSAKDGVVQFRDDIYQRDGATELALQTPYGVEQSPGSVDQDALPQ</sequence>
<dbReference type="PANTHER" id="PTHR41533:SF1">
    <property type="entry name" value="L,D-TRANSPEPTIDASE YCBB-RELATED"/>
    <property type="match status" value="1"/>
</dbReference>
<reference evidence="11 13" key="2">
    <citation type="submission" date="2023-03" db="EMBL/GenBank/DDBJ databases">
        <title>Comparative genome and transcriptome analysis combination mining strategies for increasing vitamin B12 production of Ensifer adhaerens strain.</title>
        <authorList>
            <person name="Yongheng L."/>
        </authorList>
    </citation>
    <scope>NUCLEOTIDE SEQUENCE [LARGE SCALE GENOMIC DNA]</scope>
    <source>
        <strain evidence="11 13">Casida A-T305</strain>
    </source>
</reference>
<protein>
    <submittedName>
        <fullName evidence="10">Murein L,D-transpeptidase</fullName>
    </submittedName>
</protein>
<dbReference type="PROSITE" id="PS51318">
    <property type="entry name" value="TAT"/>
    <property type="match status" value="1"/>
</dbReference>
<feature type="active site" description="Proton donor/acceptor" evidence="7">
    <location>
        <position position="326"/>
    </location>
</feature>
<evidence type="ECO:0000256" key="8">
    <source>
        <dbReference type="SAM" id="SignalP"/>
    </source>
</evidence>
<evidence type="ECO:0000256" key="6">
    <source>
        <dbReference type="ARBA" id="ARBA00023316"/>
    </source>
</evidence>
<dbReference type="GeneID" id="29518419"/>
<evidence type="ECO:0000313" key="11">
    <source>
        <dbReference type="EMBL" id="WFP91693.1"/>
    </source>
</evidence>
<dbReference type="GO" id="GO:0008360">
    <property type="term" value="P:regulation of cell shape"/>
    <property type="evidence" value="ECO:0007669"/>
    <property type="project" value="UniProtKB-UniRule"/>
</dbReference>
<evidence type="ECO:0000256" key="5">
    <source>
        <dbReference type="ARBA" id="ARBA00022984"/>
    </source>
</evidence>
<evidence type="ECO:0000313" key="12">
    <source>
        <dbReference type="Proteomes" id="UP001055460"/>
    </source>
</evidence>
<dbReference type="InterPro" id="IPR052905">
    <property type="entry name" value="LD-transpeptidase_YkuD-like"/>
</dbReference>
<accession>A0A9Q8YAQ8</accession>
<dbReference type="Proteomes" id="UP001055460">
    <property type="component" value="Chromosome"/>
</dbReference>
<gene>
    <name evidence="10" type="ORF">NE863_04555</name>
    <name evidence="11" type="ORF">P4B07_04760</name>
</gene>
<dbReference type="GO" id="GO:0004180">
    <property type="term" value="F:carboxypeptidase activity"/>
    <property type="evidence" value="ECO:0007669"/>
    <property type="project" value="UniProtKB-ARBA"/>
</dbReference>
<dbReference type="InterPro" id="IPR002477">
    <property type="entry name" value="Peptidoglycan-bd-like"/>
</dbReference>
<dbReference type="OrthoDB" id="9778545at2"/>
<dbReference type="CDD" id="cd16913">
    <property type="entry name" value="YkuD_like"/>
    <property type="match status" value="1"/>
</dbReference>
<dbReference type="GO" id="GO:0009252">
    <property type="term" value="P:peptidoglycan biosynthetic process"/>
    <property type="evidence" value="ECO:0007669"/>
    <property type="project" value="UniProtKB-KW"/>
</dbReference>
<keyword evidence="6 7" id="KW-0961">Cell wall biogenesis/degradation</keyword>
<evidence type="ECO:0000256" key="2">
    <source>
        <dbReference type="ARBA" id="ARBA00005992"/>
    </source>
</evidence>
<feature type="domain" description="L,D-TPase catalytic" evidence="9">
    <location>
        <begin position="196"/>
        <end position="373"/>
    </location>
</feature>
<keyword evidence="5 7" id="KW-0573">Peptidoglycan synthesis</keyword>
<dbReference type="PANTHER" id="PTHR41533">
    <property type="entry name" value="L,D-TRANSPEPTIDASE HI_1667-RELATED"/>
    <property type="match status" value="1"/>
</dbReference>
<dbReference type="Gene3D" id="2.40.440.10">
    <property type="entry name" value="L,D-transpeptidase catalytic domain-like"/>
    <property type="match status" value="1"/>
</dbReference>
<dbReference type="Pfam" id="PF01471">
    <property type="entry name" value="PG_binding_1"/>
    <property type="match status" value="1"/>
</dbReference>
<dbReference type="InterPro" id="IPR036365">
    <property type="entry name" value="PGBD-like_sf"/>
</dbReference>
<dbReference type="Pfam" id="PF03734">
    <property type="entry name" value="YkuD"/>
    <property type="match status" value="1"/>
</dbReference>
<dbReference type="EMBL" id="CP098807">
    <property type="protein sequence ID" value="USJ24267.1"/>
    <property type="molecule type" value="Genomic_DNA"/>
</dbReference>
<keyword evidence="4 7" id="KW-0133">Cell shape</keyword>